<reference evidence="1" key="3">
    <citation type="submission" date="2025-09" db="UniProtKB">
        <authorList>
            <consortium name="Ensembl"/>
        </authorList>
    </citation>
    <scope>IDENTIFICATION</scope>
</reference>
<dbReference type="Ensembl" id="ENSOART00020043709.1">
    <property type="protein sequence ID" value="ENSOARP00020056562.1"/>
    <property type="gene ID" value="ENSOARG00020032281.1"/>
</dbReference>
<accession>A0AC11ECM7</accession>
<reference evidence="1" key="1">
    <citation type="submission" date="2020-11" db="EMBL/GenBank/DDBJ databases">
        <authorList>
            <person name="Davenport K.M."/>
            <person name="Bickhart D.M."/>
            <person name="Smith T.P.L."/>
            <person name="Murdoch B.M."/>
            <person name="Rosen B.D."/>
        </authorList>
    </citation>
    <scope>NUCLEOTIDE SEQUENCE [LARGE SCALE GENOMIC DNA]</scope>
    <source>
        <strain evidence="1">OAR_USU_Benz2616</strain>
    </source>
</reference>
<protein>
    <submittedName>
        <fullName evidence="1">Uncharacterized protein</fullName>
    </submittedName>
</protein>
<evidence type="ECO:0000313" key="1">
    <source>
        <dbReference type="Ensembl" id="ENSOARP00020056562.1"/>
    </source>
</evidence>
<organism evidence="1">
    <name type="scientific">Ovis aries</name>
    <name type="common">Sheep</name>
    <dbReference type="NCBI Taxonomy" id="9940"/>
    <lineage>
        <taxon>Eukaryota</taxon>
        <taxon>Metazoa</taxon>
        <taxon>Chordata</taxon>
        <taxon>Craniata</taxon>
        <taxon>Vertebrata</taxon>
        <taxon>Euteleostomi</taxon>
        <taxon>Mammalia</taxon>
        <taxon>Eutheria</taxon>
        <taxon>Laurasiatheria</taxon>
        <taxon>Artiodactyla</taxon>
        <taxon>Ruminantia</taxon>
        <taxon>Pecora</taxon>
        <taxon>Bovidae</taxon>
        <taxon>Caprinae</taxon>
        <taxon>Ovis</taxon>
    </lineage>
</organism>
<reference evidence="1" key="2">
    <citation type="submission" date="2025-08" db="UniProtKB">
        <authorList>
            <consortium name="Ensembl"/>
        </authorList>
    </citation>
    <scope>IDENTIFICATION</scope>
</reference>
<name>A0AC11ECM7_SHEEP</name>
<sequence length="123" mass="13675">MDWLDLLSVQGTLKSLLQHYSSKASILRCSAFFTVQLSHPYMTTGKTIALTRWTLVGKVMSLLLNMLSRLVITFLPRSKRLSISWLQSPSTVILEPPKIKSDTVSSVSPSISHEVMGSSFSEC</sequence>
<proteinExistence type="predicted"/>